<evidence type="ECO:0000313" key="2">
    <source>
        <dbReference type="Proteomes" id="UP000591131"/>
    </source>
</evidence>
<gene>
    <name evidence="1" type="ORF">FOL47_004464</name>
</gene>
<accession>A0A7J6M2J7</accession>
<dbReference type="AlphaFoldDB" id="A0A7J6M2J7"/>
<dbReference type="OrthoDB" id="8934564at2759"/>
<organism evidence="1 2">
    <name type="scientific">Perkinsus chesapeaki</name>
    <name type="common">Clam parasite</name>
    <name type="synonym">Perkinsus andrewsi</name>
    <dbReference type="NCBI Taxonomy" id="330153"/>
    <lineage>
        <taxon>Eukaryota</taxon>
        <taxon>Sar</taxon>
        <taxon>Alveolata</taxon>
        <taxon>Perkinsozoa</taxon>
        <taxon>Perkinsea</taxon>
        <taxon>Perkinsida</taxon>
        <taxon>Perkinsidae</taxon>
        <taxon>Perkinsus</taxon>
    </lineage>
</organism>
<dbReference type="Proteomes" id="UP000591131">
    <property type="component" value="Unassembled WGS sequence"/>
</dbReference>
<evidence type="ECO:0000313" key="1">
    <source>
        <dbReference type="EMBL" id="KAF4665724.1"/>
    </source>
</evidence>
<comment type="caution">
    <text evidence="1">The sequence shown here is derived from an EMBL/GenBank/DDBJ whole genome shotgun (WGS) entry which is preliminary data.</text>
</comment>
<name>A0A7J6M2J7_PERCH</name>
<proteinExistence type="predicted"/>
<protein>
    <submittedName>
        <fullName evidence="1">Uncharacterized protein</fullName>
    </submittedName>
</protein>
<reference evidence="1 2" key="1">
    <citation type="submission" date="2020-04" db="EMBL/GenBank/DDBJ databases">
        <title>Perkinsus chesapeaki whole genome sequence.</title>
        <authorList>
            <person name="Bogema D.R."/>
        </authorList>
    </citation>
    <scope>NUCLEOTIDE SEQUENCE [LARGE SCALE GENOMIC DNA]</scope>
    <source>
        <strain evidence="1">ATCC PRA-425</strain>
    </source>
</reference>
<keyword evidence="2" id="KW-1185">Reference proteome</keyword>
<sequence>MPCVTKYKGDFLWLRTRKQFGKIEYCCGECMDHEASGKWSEWRVCNPEKFKKSDLADHQKAIDNSNKHRFKQMPVTLAFKKVVEKQKDLLDGELKLVAPLADLSVTLAVEEIALHKSEALAQWAEKHGLQITPHWRSKNYGWEFVKSAHSLQLKAIGFQDGTVQRDILDQVAETKAWLHNKKFGISVDETTDIAVTKQVIVYAKAQGCTRYIGLRDMKGDGTGAAVKNAVVQLLEALEVPKSLWKAPAKEVLENHSAWYSNALHIPLKEELRESLDNDATTQQLTGGYVIDLSKPHALRLSQKPVTDHMAETCASIITFDSYNDSSLHC</sequence>
<dbReference type="EMBL" id="JAAPAO010000253">
    <property type="protein sequence ID" value="KAF4665724.1"/>
    <property type="molecule type" value="Genomic_DNA"/>
</dbReference>